<proteinExistence type="inferred from homology"/>
<accession>A0ABP3XD65</accession>
<feature type="coiled-coil region" evidence="7">
    <location>
        <begin position="30"/>
        <end position="71"/>
    </location>
</feature>
<evidence type="ECO:0000256" key="5">
    <source>
        <dbReference type="ARBA" id="ARBA00022927"/>
    </source>
</evidence>
<dbReference type="Proteomes" id="UP001400965">
    <property type="component" value="Unassembled WGS sequence"/>
</dbReference>
<keyword evidence="6" id="KW-1006">Bacterial flagellum protein export</keyword>
<evidence type="ECO:0000256" key="2">
    <source>
        <dbReference type="ARBA" id="ARBA00006602"/>
    </source>
</evidence>
<feature type="domain" description="Flagellar assembly protein FliH/Type III secretion system HrpE" evidence="8">
    <location>
        <begin position="128"/>
        <end position="245"/>
    </location>
</feature>
<organism evidence="9 10">
    <name type="scientific">Paraclostridium tenue</name>
    <dbReference type="NCBI Taxonomy" id="1737"/>
    <lineage>
        <taxon>Bacteria</taxon>
        <taxon>Bacillati</taxon>
        <taxon>Bacillota</taxon>
        <taxon>Clostridia</taxon>
        <taxon>Peptostreptococcales</taxon>
        <taxon>Peptostreptococcaceae</taxon>
        <taxon>Paraclostridium</taxon>
    </lineage>
</organism>
<keyword evidence="5" id="KW-0653">Protein transport</keyword>
<evidence type="ECO:0000256" key="6">
    <source>
        <dbReference type="ARBA" id="ARBA00023225"/>
    </source>
</evidence>
<keyword evidence="7" id="KW-0175">Coiled coil</keyword>
<dbReference type="Pfam" id="PF02108">
    <property type="entry name" value="FliH"/>
    <property type="match status" value="1"/>
</dbReference>
<dbReference type="PANTHER" id="PTHR34982">
    <property type="entry name" value="YOP PROTEINS TRANSLOCATION PROTEIN L"/>
    <property type="match status" value="1"/>
</dbReference>
<evidence type="ECO:0000256" key="7">
    <source>
        <dbReference type="SAM" id="Coils"/>
    </source>
</evidence>
<keyword evidence="3" id="KW-0813">Transport</keyword>
<dbReference type="EMBL" id="BAAACP010000004">
    <property type="protein sequence ID" value="GAA0862751.1"/>
    <property type="molecule type" value="Genomic_DNA"/>
</dbReference>
<evidence type="ECO:0000256" key="1">
    <source>
        <dbReference type="ARBA" id="ARBA00003041"/>
    </source>
</evidence>
<evidence type="ECO:0000256" key="3">
    <source>
        <dbReference type="ARBA" id="ARBA00022448"/>
    </source>
</evidence>
<name>A0ABP3XD65_9FIRM</name>
<evidence type="ECO:0000256" key="4">
    <source>
        <dbReference type="ARBA" id="ARBA00022795"/>
    </source>
</evidence>
<keyword evidence="10" id="KW-1185">Reference proteome</keyword>
<comment type="caution">
    <text evidence="9">The sequence shown here is derived from an EMBL/GenBank/DDBJ whole genome shotgun (WGS) entry which is preliminary data.</text>
</comment>
<evidence type="ECO:0000313" key="9">
    <source>
        <dbReference type="EMBL" id="GAA0862751.1"/>
    </source>
</evidence>
<keyword evidence="4" id="KW-1005">Bacterial flagellum biogenesis</keyword>
<dbReference type="InterPro" id="IPR018035">
    <property type="entry name" value="Flagellar_FliH/T3SS_HrpE"/>
</dbReference>
<protein>
    <submittedName>
        <fullName evidence="9">FliH/SctL family protein</fullName>
    </submittedName>
</protein>
<comment type="function">
    <text evidence="1">Needed for flagellar regrowth and assembly.</text>
</comment>
<dbReference type="RefSeq" id="WP_346043132.1">
    <property type="nucleotide sequence ID" value="NZ_BAAACP010000004.1"/>
</dbReference>
<gene>
    <name evidence="9" type="ORF">GCM10008917_09370</name>
</gene>
<dbReference type="InterPro" id="IPR051472">
    <property type="entry name" value="T3SS_Stator/FliH"/>
</dbReference>
<dbReference type="PANTHER" id="PTHR34982:SF1">
    <property type="entry name" value="FLAGELLAR ASSEMBLY PROTEIN FLIH"/>
    <property type="match status" value="1"/>
</dbReference>
<sequence length="261" mass="29836">MNSFKNTNIIKSDGVVFKGFKPLKTTHLDNINLKEQVEEDEKIKTELEQTKEELEKQILKAKEKYEEILKQTELDSSKIVEEAQEKACEIKQEAYEEGHSQGLQNGYEDGYKEAYEEHIEKAKSESEKIIQQASSILIDSKNQVVEYLKENKKQIIDLSITIAEKVLKEKFKEIDSMNNILESVISEYEISENFVIKANSVYVESINEKINVLKNEKSIKGQAFVLADNSIEAGNAIIETNKGRLIVGIDCVIEKVKEELL</sequence>
<reference evidence="10" key="1">
    <citation type="journal article" date="2019" name="Int. J. Syst. Evol. Microbiol.">
        <title>The Global Catalogue of Microorganisms (GCM) 10K type strain sequencing project: providing services to taxonomists for standard genome sequencing and annotation.</title>
        <authorList>
            <consortium name="The Broad Institute Genomics Platform"/>
            <consortium name="The Broad Institute Genome Sequencing Center for Infectious Disease"/>
            <person name="Wu L."/>
            <person name="Ma J."/>
        </authorList>
    </citation>
    <scope>NUCLEOTIDE SEQUENCE [LARGE SCALE GENOMIC DNA]</scope>
    <source>
        <strain evidence="10">JCM 6486</strain>
    </source>
</reference>
<evidence type="ECO:0000259" key="8">
    <source>
        <dbReference type="Pfam" id="PF02108"/>
    </source>
</evidence>
<evidence type="ECO:0000313" key="10">
    <source>
        <dbReference type="Proteomes" id="UP001400965"/>
    </source>
</evidence>
<comment type="similarity">
    <text evidence="2">Belongs to the FliH family.</text>
</comment>